<evidence type="ECO:0000313" key="3">
    <source>
        <dbReference type="Proteomes" id="UP000010552"/>
    </source>
</evidence>
<sequence>MGDPEQVTSRPVGVGEPGQVPGRRGPARLPAPPCAAHLRVELSGRNSCACTDRAPRAATPRTAGAAGGRLRLAGESEVAVAAAPALLDRTETPTAARVGPRTARRVAASASEPLTVATRLVADRRSQAPAGTAAAVAATVRVREPDAGAGARARARRRRKRARSS</sequence>
<gene>
    <name evidence="2" type="ORF">PAL_GLEAN10006703</name>
</gene>
<dbReference type="EMBL" id="KB030270">
    <property type="protein sequence ID" value="ELK19202.1"/>
    <property type="molecule type" value="Genomic_DNA"/>
</dbReference>
<dbReference type="Proteomes" id="UP000010552">
    <property type="component" value="Unassembled WGS sequence"/>
</dbReference>
<reference evidence="3" key="1">
    <citation type="journal article" date="2013" name="Science">
        <title>Comparative analysis of bat genomes provides insight into the evolution of flight and immunity.</title>
        <authorList>
            <person name="Zhang G."/>
            <person name="Cowled C."/>
            <person name="Shi Z."/>
            <person name="Huang Z."/>
            <person name="Bishop-Lilly K.A."/>
            <person name="Fang X."/>
            <person name="Wynne J.W."/>
            <person name="Xiong Z."/>
            <person name="Baker M.L."/>
            <person name="Zhao W."/>
            <person name="Tachedjian M."/>
            <person name="Zhu Y."/>
            <person name="Zhou P."/>
            <person name="Jiang X."/>
            <person name="Ng J."/>
            <person name="Yang L."/>
            <person name="Wu L."/>
            <person name="Xiao J."/>
            <person name="Feng Y."/>
            <person name="Chen Y."/>
            <person name="Sun X."/>
            <person name="Zhang Y."/>
            <person name="Marsh G.A."/>
            <person name="Crameri G."/>
            <person name="Broder C.C."/>
            <person name="Frey K.G."/>
            <person name="Wang L.F."/>
            <person name="Wang J."/>
        </authorList>
    </citation>
    <scope>NUCLEOTIDE SEQUENCE [LARGE SCALE GENOMIC DNA]</scope>
</reference>
<evidence type="ECO:0000256" key="1">
    <source>
        <dbReference type="SAM" id="MobiDB-lite"/>
    </source>
</evidence>
<organism evidence="2 3">
    <name type="scientific">Pteropus alecto</name>
    <name type="common">Black flying fox</name>
    <dbReference type="NCBI Taxonomy" id="9402"/>
    <lineage>
        <taxon>Eukaryota</taxon>
        <taxon>Metazoa</taxon>
        <taxon>Chordata</taxon>
        <taxon>Craniata</taxon>
        <taxon>Vertebrata</taxon>
        <taxon>Euteleostomi</taxon>
        <taxon>Mammalia</taxon>
        <taxon>Eutheria</taxon>
        <taxon>Laurasiatheria</taxon>
        <taxon>Chiroptera</taxon>
        <taxon>Yinpterochiroptera</taxon>
        <taxon>Pteropodoidea</taxon>
        <taxon>Pteropodidae</taxon>
        <taxon>Pteropodinae</taxon>
        <taxon>Pteropus</taxon>
    </lineage>
</organism>
<feature type="region of interest" description="Disordered" evidence="1">
    <location>
        <begin position="144"/>
        <end position="165"/>
    </location>
</feature>
<name>L5L6D7_PTEAL</name>
<feature type="compositionally biased region" description="Low complexity" evidence="1">
    <location>
        <begin position="10"/>
        <end position="28"/>
    </location>
</feature>
<dbReference type="InParanoid" id="L5L6D7"/>
<accession>L5L6D7</accession>
<feature type="compositionally biased region" description="Basic residues" evidence="1">
    <location>
        <begin position="153"/>
        <end position="165"/>
    </location>
</feature>
<feature type="region of interest" description="Disordered" evidence="1">
    <location>
        <begin position="1"/>
        <end position="31"/>
    </location>
</feature>
<dbReference type="AlphaFoldDB" id="L5L6D7"/>
<proteinExistence type="predicted"/>
<keyword evidence="3" id="KW-1185">Reference proteome</keyword>
<evidence type="ECO:0000313" key="2">
    <source>
        <dbReference type="EMBL" id="ELK19202.1"/>
    </source>
</evidence>
<protein>
    <submittedName>
        <fullName evidence="2">Uncharacterized protein</fullName>
    </submittedName>
</protein>